<gene>
    <name evidence="2" type="ORF">DIT97_20635</name>
</gene>
<dbReference type="Proteomes" id="UP000263642">
    <property type="component" value="Unassembled WGS sequence"/>
</dbReference>
<sequence length="270" mass="30948">MILSLVGSVLLLSVDPVFAWQSDLEPLVIPDNAVEKVFPQKPVGDCEANYYRYTVDGELLCLRHYYRRENRSSKRIVYSETRFKNGIVQKALQFHPDGSVFEELPYFNNRGLLDGPCRYWSPEGKIISSSILREGSGFLRKLNKDGSPDCEYYLQAGLKQGMHKDWLTYSHGDAIIPGYVIKTYEADRAQGWSRFYSLKHILLSESMMQDNHLHGVLRNWDRKGNMLEGYPRYFINGKEVTQATLETAAEQDPVLKRSLNSVSHTKAVSK</sequence>
<keyword evidence="1" id="KW-0732">Signal</keyword>
<protein>
    <recommendedName>
        <fullName evidence="4">MORN repeat variant</fullName>
    </recommendedName>
</protein>
<proteinExistence type="predicted"/>
<feature type="chain" id="PRO_5017779164" description="MORN repeat variant" evidence="1">
    <location>
        <begin position="20"/>
        <end position="270"/>
    </location>
</feature>
<dbReference type="AlphaFoldDB" id="A0A3D3RBB5"/>
<evidence type="ECO:0000256" key="1">
    <source>
        <dbReference type="SAM" id="SignalP"/>
    </source>
</evidence>
<accession>A0A3D3RBB5</accession>
<evidence type="ECO:0000313" key="2">
    <source>
        <dbReference type="EMBL" id="HCO25307.1"/>
    </source>
</evidence>
<organism evidence="2 3">
    <name type="scientific">Gimesia maris</name>
    <dbReference type="NCBI Taxonomy" id="122"/>
    <lineage>
        <taxon>Bacteria</taxon>
        <taxon>Pseudomonadati</taxon>
        <taxon>Planctomycetota</taxon>
        <taxon>Planctomycetia</taxon>
        <taxon>Planctomycetales</taxon>
        <taxon>Planctomycetaceae</taxon>
        <taxon>Gimesia</taxon>
    </lineage>
</organism>
<reference evidence="2 3" key="1">
    <citation type="journal article" date="2018" name="Nat. Biotechnol.">
        <title>A standardized bacterial taxonomy based on genome phylogeny substantially revises the tree of life.</title>
        <authorList>
            <person name="Parks D.H."/>
            <person name="Chuvochina M."/>
            <person name="Waite D.W."/>
            <person name="Rinke C."/>
            <person name="Skarshewski A."/>
            <person name="Chaumeil P.A."/>
            <person name="Hugenholtz P."/>
        </authorList>
    </citation>
    <scope>NUCLEOTIDE SEQUENCE [LARGE SCALE GENOMIC DNA]</scope>
    <source>
        <strain evidence="2">UBA9375</strain>
    </source>
</reference>
<name>A0A3D3RBB5_9PLAN</name>
<evidence type="ECO:0000313" key="3">
    <source>
        <dbReference type="Proteomes" id="UP000263642"/>
    </source>
</evidence>
<comment type="caution">
    <text evidence="2">The sequence shown here is derived from an EMBL/GenBank/DDBJ whole genome shotgun (WGS) entry which is preliminary data.</text>
</comment>
<evidence type="ECO:0008006" key="4">
    <source>
        <dbReference type="Google" id="ProtNLM"/>
    </source>
</evidence>
<feature type="signal peptide" evidence="1">
    <location>
        <begin position="1"/>
        <end position="19"/>
    </location>
</feature>
<dbReference type="RefSeq" id="WP_197994399.1">
    <property type="nucleotide sequence ID" value="NZ_CP036341.1"/>
</dbReference>
<dbReference type="EMBL" id="DQAY01000123">
    <property type="protein sequence ID" value="HCO25307.1"/>
    <property type="molecule type" value="Genomic_DNA"/>
</dbReference>